<evidence type="ECO:0000313" key="3">
    <source>
        <dbReference type="EMBL" id="CAB3764688.1"/>
    </source>
</evidence>
<keyword evidence="1" id="KW-0560">Oxidoreductase</keyword>
<dbReference type="AlphaFoldDB" id="A0A6J5EDR9"/>
<evidence type="ECO:0000313" key="4">
    <source>
        <dbReference type="Proteomes" id="UP000494135"/>
    </source>
</evidence>
<feature type="domain" description="Vanillate O-demethylase oxygenase-like C-terminal catalytic" evidence="2">
    <location>
        <begin position="1"/>
        <end position="40"/>
    </location>
</feature>
<protein>
    <recommendedName>
        <fullName evidence="2">Vanillate O-demethylase oxygenase-like C-terminal catalytic domain-containing protein</fullName>
    </recommendedName>
</protein>
<evidence type="ECO:0000256" key="1">
    <source>
        <dbReference type="ARBA" id="ARBA00023002"/>
    </source>
</evidence>
<reference evidence="3 4" key="1">
    <citation type="submission" date="2020-04" db="EMBL/GenBank/DDBJ databases">
        <authorList>
            <person name="De Canck E."/>
        </authorList>
    </citation>
    <scope>NUCLEOTIDE SEQUENCE [LARGE SCALE GENOMIC DNA]</scope>
    <source>
        <strain evidence="3 4">LMG 29660</strain>
    </source>
</reference>
<dbReference type="Proteomes" id="UP000494135">
    <property type="component" value="Unassembled WGS sequence"/>
</dbReference>
<dbReference type="EMBL" id="CADIKG010000015">
    <property type="protein sequence ID" value="CAB3764688.1"/>
    <property type="molecule type" value="Genomic_DNA"/>
</dbReference>
<dbReference type="SUPFAM" id="SSF55961">
    <property type="entry name" value="Bet v1-like"/>
    <property type="match status" value="1"/>
</dbReference>
<evidence type="ECO:0000259" key="2">
    <source>
        <dbReference type="Pfam" id="PF19112"/>
    </source>
</evidence>
<proteinExistence type="predicted"/>
<accession>A0A6J5EDR9</accession>
<dbReference type="InterPro" id="IPR044043">
    <property type="entry name" value="VanA_C_cat"/>
</dbReference>
<dbReference type="Pfam" id="PF19112">
    <property type="entry name" value="VanA_C"/>
    <property type="match status" value="1"/>
</dbReference>
<sequence>MLERQQESIGEQDFWSLKPVLLPGDAAGVRVRRTLDGLIRSEQAMSEVKEKV</sequence>
<dbReference type="Gene3D" id="3.90.380.10">
    <property type="entry name" value="Naphthalene 1,2-dioxygenase Alpha Subunit, Chain A, domain 1"/>
    <property type="match status" value="1"/>
</dbReference>
<gene>
    <name evidence="3" type="ORF">LMG29660_05056</name>
</gene>
<name>A0A6J5EDR9_9BURK</name>
<dbReference type="GO" id="GO:0016491">
    <property type="term" value="F:oxidoreductase activity"/>
    <property type="evidence" value="ECO:0007669"/>
    <property type="project" value="UniProtKB-KW"/>
</dbReference>
<organism evidence="3 4">
    <name type="scientific">Burkholderia puraquae</name>
    <dbReference type="NCBI Taxonomy" id="1904757"/>
    <lineage>
        <taxon>Bacteria</taxon>
        <taxon>Pseudomonadati</taxon>
        <taxon>Pseudomonadota</taxon>
        <taxon>Betaproteobacteria</taxon>
        <taxon>Burkholderiales</taxon>
        <taxon>Burkholderiaceae</taxon>
        <taxon>Burkholderia</taxon>
        <taxon>Burkholderia cepacia complex</taxon>
    </lineage>
</organism>